<dbReference type="InterPro" id="IPR001789">
    <property type="entry name" value="Sig_transdc_resp-reg_receiver"/>
</dbReference>
<dbReference type="InterPro" id="IPR050595">
    <property type="entry name" value="Bact_response_regulator"/>
</dbReference>
<gene>
    <name evidence="4" type="ORF">C3B51_05720</name>
</gene>
<dbReference type="SMART" id="SM00448">
    <property type="entry name" value="REC"/>
    <property type="match status" value="1"/>
</dbReference>
<protein>
    <recommendedName>
        <fullName evidence="3">Response regulatory domain-containing protein</fullName>
    </recommendedName>
</protein>
<dbReference type="InterPro" id="IPR011006">
    <property type="entry name" value="CheY-like_superfamily"/>
</dbReference>
<dbReference type="CDD" id="cd17546">
    <property type="entry name" value="REC_hyHK_CKI1_RcsC-like"/>
    <property type="match status" value="1"/>
</dbReference>
<proteinExistence type="predicted"/>
<dbReference type="Gene3D" id="3.40.50.2300">
    <property type="match status" value="1"/>
</dbReference>
<comment type="caution">
    <text evidence="4">The sequence shown here is derived from an EMBL/GenBank/DDBJ whole genome shotgun (WGS) entry which is preliminary data.</text>
</comment>
<name>A0A4Q7EKK7_9GAMM</name>
<feature type="domain" description="Response regulatory" evidence="3">
    <location>
        <begin position="6"/>
        <end position="119"/>
    </location>
</feature>
<feature type="modified residue" description="4-aspartylphosphate" evidence="2">
    <location>
        <position position="54"/>
    </location>
</feature>
<dbReference type="PANTHER" id="PTHR44591">
    <property type="entry name" value="STRESS RESPONSE REGULATOR PROTEIN 1"/>
    <property type="match status" value="1"/>
</dbReference>
<dbReference type="PANTHER" id="PTHR44591:SF3">
    <property type="entry name" value="RESPONSE REGULATORY DOMAIN-CONTAINING PROTEIN"/>
    <property type="match status" value="1"/>
</dbReference>
<evidence type="ECO:0000259" key="3">
    <source>
        <dbReference type="PROSITE" id="PS50110"/>
    </source>
</evidence>
<keyword evidence="1 2" id="KW-0597">Phosphoprotein</keyword>
<reference evidence="4 5" key="1">
    <citation type="submission" date="2018-01" db="EMBL/GenBank/DDBJ databases">
        <title>Co-occurrence of chitin degradation, pigmentation and bioactivity in marine Pseudoalteromonas.</title>
        <authorList>
            <person name="Paulsen S."/>
            <person name="Gram L."/>
            <person name="Machado H."/>
        </authorList>
    </citation>
    <scope>NUCLEOTIDE SEQUENCE [LARGE SCALE GENOMIC DNA]</scope>
    <source>
        <strain evidence="4 5">S1946</strain>
    </source>
</reference>
<evidence type="ECO:0000313" key="4">
    <source>
        <dbReference type="EMBL" id="RZM83774.1"/>
    </source>
</evidence>
<dbReference type="AlphaFoldDB" id="A0A4Q7EKK7"/>
<dbReference type="Proteomes" id="UP000292345">
    <property type="component" value="Unassembled WGS sequence"/>
</dbReference>
<evidence type="ECO:0000256" key="2">
    <source>
        <dbReference type="PROSITE-ProRule" id="PRU00169"/>
    </source>
</evidence>
<dbReference type="EMBL" id="PPUZ01000015">
    <property type="protein sequence ID" value="RZM83774.1"/>
    <property type="molecule type" value="Genomic_DNA"/>
</dbReference>
<evidence type="ECO:0000313" key="5">
    <source>
        <dbReference type="Proteomes" id="UP000292345"/>
    </source>
</evidence>
<dbReference type="GO" id="GO:0000160">
    <property type="term" value="P:phosphorelay signal transduction system"/>
    <property type="evidence" value="ECO:0007669"/>
    <property type="project" value="InterPro"/>
</dbReference>
<dbReference type="SUPFAM" id="SSF52172">
    <property type="entry name" value="CheY-like"/>
    <property type="match status" value="1"/>
</dbReference>
<dbReference type="PROSITE" id="PS50110">
    <property type="entry name" value="RESPONSE_REGULATORY"/>
    <property type="match status" value="1"/>
</dbReference>
<dbReference type="Pfam" id="PF00072">
    <property type="entry name" value="Response_reg"/>
    <property type="match status" value="1"/>
</dbReference>
<accession>A0A4Q7EKK7</accession>
<sequence length="369" mass="41156">MSTMETILIVDDDEFVLEYHNHMLSSKYLIREARSGEDALQAAQSGAVDLILMDIQMPGMSGYEAAYKLRMAGHTMPILFFSNLNSLDERLKAYDAGGNDFIAKPVDEQELHIKVSALLKSHKARVAKPDDAEDVAVKALSALSSLGIVMGFYRDSFHCHELEHLAESVFNVTRGFGLKCSLIIRSHNTSPCFFDDGVVKNIDAALLESLHGASRIMAFGKHRAAFNWRRASLLVKNMPEDPEMAGTMRDYLAYVMDGMEQCINRVLLEQQLRQAIRQFKTQNTNIKNGIVGLIDDLETQLESLFCTLSIDNELSEEAEQQLLNMIQAARASADTKLQSGKEVERQLTQLIATLDDRAASTNSADIELF</sequence>
<organism evidence="4 5">
    <name type="scientific">Pseudoalteromonas rubra</name>
    <dbReference type="NCBI Taxonomy" id="43658"/>
    <lineage>
        <taxon>Bacteria</taxon>
        <taxon>Pseudomonadati</taxon>
        <taxon>Pseudomonadota</taxon>
        <taxon>Gammaproteobacteria</taxon>
        <taxon>Alteromonadales</taxon>
        <taxon>Pseudoalteromonadaceae</taxon>
        <taxon>Pseudoalteromonas</taxon>
    </lineage>
</organism>
<evidence type="ECO:0000256" key="1">
    <source>
        <dbReference type="ARBA" id="ARBA00022553"/>
    </source>
</evidence>